<dbReference type="RefSeq" id="WP_092962599.1">
    <property type="nucleotide sequence ID" value="NZ_FOSQ01000014.1"/>
</dbReference>
<protein>
    <submittedName>
        <fullName evidence="1">Uncharacterized protein</fullName>
    </submittedName>
</protein>
<reference evidence="1 2" key="1">
    <citation type="submission" date="2016-10" db="EMBL/GenBank/DDBJ databases">
        <authorList>
            <person name="de Groot N.N."/>
        </authorList>
    </citation>
    <scope>NUCLEOTIDE SEQUENCE [LARGE SCALE GENOMIC DNA]</scope>
    <source>
        <strain evidence="1 2">DSM 19981</strain>
    </source>
</reference>
<organism evidence="1 2">
    <name type="scientific">Falsiroseomonas stagni DSM 19981</name>
    <dbReference type="NCBI Taxonomy" id="1123062"/>
    <lineage>
        <taxon>Bacteria</taxon>
        <taxon>Pseudomonadati</taxon>
        <taxon>Pseudomonadota</taxon>
        <taxon>Alphaproteobacteria</taxon>
        <taxon>Acetobacterales</taxon>
        <taxon>Roseomonadaceae</taxon>
        <taxon>Falsiroseomonas</taxon>
    </lineage>
</organism>
<name>A0A1I4E8E8_9PROT</name>
<proteinExistence type="predicted"/>
<dbReference type="STRING" id="1123062.SAMN02745775_11424"/>
<evidence type="ECO:0000313" key="1">
    <source>
        <dbReference type="EMBL" id="SFL00636.1"/>
    </source>
</evidence>
<sequence length="76" mass="8193">MTPPPSILGQTRWEWEGGGIRFRLWTRPVVGQGGRSVVPVTLLWRRPDGSGGMARCGGLIEAMERVAEVLAAPPAP</sequence>
<dbReference type="OrthoDB" id="9896664at2"/>
<evidence type="ECO:0000313" key="2">
    <source>
        <dbReference type="Proteomes" id="UP000199473"/>
    </source>
</evidence>
<dbReference type="Proteomes" id="UP000199473">
    <property type="component" value="Unassembled WGS sequence"/>
</dbReference>
<accession>A0A1I4E8E8</accession>
<keyword evidence="2" id="KW-1185">Reference proteome</keyword>
<gene>
    <name evidence="1" type="ORF">SAMN02745775_11424</name>
</gene>
<dbReference type="EMBL" id="FOSQ01000014">
    <property type="protein sequence ID" value="SFL00636.1"/>
    <property type="molecule type" value="Genomic_DNA"/>
</dbReference>
<dbReference type="AlphaFoldDB" id="A0A1I4E8E8"/>